<feature type="region of interest" description="Disordered" evidence="1">
    <location>
        <begin position="208"/>
        <end position="235"/>
    </location>
</feature>
<feature type="compositionally biased region" description="Basic and acidic residues" evidence="1">
    <location>
        <begin position="152"/>
        <end position="161"/>
    </location>
</feature>
<feature type="chain" id="PRO_5032971950" evidence="2">
    <location>
        <begin position="19"/>
        <end position="331"/>
    </location>
</feature>
<dbReference type="Proteomes" id="UP000636709">
    <property type="component" value="Unassembled WGS sequence"/>
</dbReference>
<feature type="compositionally biased region" description="Polar residues" evidence="1">
    <location>
        <begin position="31"/>
        <end position="40"/>
    </location>
</feature>
<accession>A0A835B6P1</accession>
<keyword evidence="4" id="KW-1185">Reference proteome</keyword>
<dbReference type="EMBL" id="JACEFO010002056">
    <property type="protein sequence ID" value="KAF8687417.1"/>
    <property type="molecule type" value="Genomic_DNA"/>
</dbReference>
<evidence type="ECO:0000313" key="4">
    <source>
        <dbReference type="Proteomes" id="UP000636709"/>
    </source>
</evidence>
<name>A0A835B6P1_9POAL</name>
<feature type="compositionally biased region" description="Low complexity" evidence="1">
    <location>
        <begin position="48"/>
        <end position="61"/>
    </location>
</feature>
<feature type="region of interest" description="Disordered" evidence="1">
    <location>
        <begin position="132"/>
        <end position="161"/>
    </location>
</feature>
<feature type="signal peptide" evidence="2">
    <location>
        <begin position="1"/>
        <end position="18"/>
    </location>
</feature>
<feature type="region of interest" description="Disordered" evidence="1">
    <location>
        <begin position="26"/>
        <end position="83"/>
    </location>
</feature>
<feature type="compositionally biased region" description="Low complexity" evidence="1">
    <location>
        <begin position="72"/>
        <end position="83"/>
    </location>
</feature>
<dbReference type="OrthoDB" id="695139at2759"/>
<dbReference type="AlphaFoldDB" id="A0A835B6P1"/>
<sequence length="331" mass="34924">MQLLQFVAACLFPGAMTAAATKLTKASTTSDPDNASSSMAFSVEAPDSASSISSSTSSSSSDDGDHHPTFFASRPQSPSASSPLCFGAGGAARWLLRRSHGGARAPSPPKQAASKGDDVVGWYLRKIARRLRKAARTPGGGKGISPATPGRAGDDTARERAESVARAVAYCKDTLRRGDDAPPPPTPMRSLDDWLHDRQEEIIASVDDAFGNGSTNSQTTPPPPPPRPHRPCGISEMPAMEKKATHSASTRQESSNSITDDVAHGHDAIGAECRGESSVMAAEAAMSSSSSDPLETDELEMRAGSFDEMEFLKMLDGDKEMIGRHFISIHI</sequence>
<gene>
    <name evidence="3" type="ORF">HU200_043108</name>
</gene>
<comment type="caution">
    <text evidence="3">The sequence shown here is derived from an EMBL/GenBank/DDBJ whole genome shotgun (WGS) entry which is preliminary data.</text>
</comment>
<keyword evidence="2" id="KW-0732">Signal</keyword>
<evidence type="ECO:0000256" key="2">
    <source>
        <dbReference type="SAM" id="SignalP"/>
    </source>
</evidence>
<proteinExistence type="predicted"/>
<protein>
    <submittedName>
        <fullName evidence="3">Uncharacterized protein</fullName>
    </submittedName>
</protein>
<organism evidence="3 4">
    <name type="scientific">Digitaria exilis</name>
    <dbReference type="NCBI Taxonomy" id="1010633"/>
    <lineage>
        <taxon>Eukaryota</taxon>
        <taxon>Viridiplantae</taxon>
        <taxon>Streptophyta</taxon>
        <taxon>Embryophyta</taxon>
        <taxon>Tracheophyta</taxon>
        <taxon>Spermatophyta</taxon>
        <taxon>Magnoliopsida</taxon>
        <taxon>Liliopsida</taxon>
        <taxon>Poales</taxon>
        <taxon>Poaceae</taxon>
        <taxon>PACMAD clade</taxon>
        <taxon>Panicoideae</taxon>
        <taxon>Panicodae</taxon>
        <taxon>Paniceae</taxon>
        <taxon>Anthephorinae</taxon>
        <taxon>Digitaria</taxon>
    </lineage>
</organism>
<reference evidence="3" key="1">
    <citation type="submission" date="2020-07" db="EMBL/GenBank/DDBJ databases">
        <title>Genome sequence and genetic diversity analysis of an under-domesticated orphan crop, white fonio (Digitaria exilis).</title>
        <authorList>
            <person name="Bennetzen J.L."/>
            <person name="Chen S."/>
            <person name="Ma X."/>
            <person name="Wang X."/>
            <person name="Yssel A.E.J."/>
            <person name="Chaluvadi S.R."/>
            <person name="Johnson M."/>
            <person name="Gangashetty P."/>
            <person name="Hamidou F."/>
            <person name="Sanogo M.D."/>
            <person name="Zwaenepoel A."/>
            <person name="Wallace J."/>
            <person name="Van De Peer Y."/>
            <person name="Van Deynze A."/>
        </authorList>
    </citation>
    <scope>NUCLEOTIDE SEQUENCE</scope>
    <source>
        <tissue evidence="3">Leaves</tissue>
    </source>
</reference>
<evidence type="ECO:0000256" key="1">
    <source>
        <dbReference type="SAM" id="MobiDB-lite"/>
    </source>
</evidence>
<evidence type="ECO:0000313" key="3">
    <source>
        <dbReference type="EMBL" id="KAF8687417.1"/>
    </source>
</evidence>